<evidence type="ECO:0000256" key="1">
    <source>
        <dbReference type="SAM" id="MobiDB-lite"/>
    </source>
</evidence>
<feature type="region of interest" description="Disordered" evidence="1">
    <location>
        <begin position="1"/>
        <end position="22"/>
    </location>
</feature>
<sequence length="146" mass="16004">MNRFNFSQEREKDNGGHGVECAPTHKSSAVSCTERDPKFWHPTLPRITAQQRAQCLNIDCLRGSIRGSYTCCSPKLPVAVPQSKQDSFRKVVHVSSAASFLPPTSKVGKSVAGYSHKMIPVLWSRVAAAFLILGVFVDSKVGLCRT</sequence>
<evidence type="ECO:0000313" key="2">
    <source>
        <dbReference type="EMBL" id="KAK7505268.1"/>
    </source>
</evidence>
<proteinExistence type="predicted"/>
<reference evidence="2 3" key="1">
    <citation type="journal article" date="2023" name="Sci. Data">
        <title>Genome assembly of the Korean intertidal mud-creeper Batillaria attramentaria.</title>
        <authorList>
            <person name="Patra A.K."/>
            <person name="Ho P.T."/>
            <person name="Jun S."/>
            <person name="Lee S.J."/>
            <person name="Kim Y."/>
            <person name="Won Y.J."/>
        </authorList>
    </citation>
    <scope>NUCLEOTIDE SEQUENCE [LARGE SCALE GENOMIC DNA]</scope>
    <source>
        <strain evidence="2">Wonlab-2016</strain>
    </source>
</reference>
<evidence type="ECO:0000313" key="3">
    <source>
        <dbReference type="Proteomes" id="UP001519460"/>
    </source>
</evidence>
<keyword evidence="3" id="KW-1185">Reference proteome</keyword>
<dbReference type="EMBL" id="JACVVK020000011">
    <property type="protein sequence ID" value="KAK7505268.1"/>
    <property type="molecule type" value="Genomic_DNA"/>
</dbReference>
<comment type="caution">
    <text evidence="2">The sequence shown here is derived from an EMBL/GenBank/DDBJ whole genome shotgun (WGS) entry which is preliminary data.</text>
</comment>
<accession>A0ABD0M0Q1</accession>
<gene>
    <name evidence="2" type="ORF">BaRGS_00003430</name>
</gene>
<dbReference type="AlphaFoldDB" id="A0ABD0M0Q1"/>
<dbReference type="Proteomes" id="UP001519460">
    <property type="component" value="Unassembled WGS sequence"/>
</dbReference>
<protein>
    <submittedName>
        <fullName evidence="2">Uncharacterized protein</fullName>
    </submittedName>
</protein>
<organism evidence="2 3">
    <name type="scientific">Batillaria attramentaria</name>
    <dbReference type="NCBI Taxonomy" id="370345"/>
    <lineage>
        <taxon>Eukaryota</taxon>
        <taxon>Metazoa</taxon>
        <taxon>Spiralia</taxon>
        <taxon>Lophotrochozoa</taxon>
        <taxon>Mollusca</taxon>
        <taxon>Gastropoda</taxon>
        <taxon>Caenogastropoda</taxon>
        <taxon>Sorbeoconcha</taxon>
        <taxon>Cerithioidea</taxon>
        <taxon>Batillariidae</taxon>
        <taxon>Batillaria</taxon>
    </lineage>
</organism>
<name>A0ABD0M0Q1_9CAEN</name>